<evidence type="ECO:0000256" key="9">
    <source>
        <dbReference type="RuleBase" id="RU363066"/>
    </source>
</evidence>
<keyword evidence="7 9" id="KW-0067">ATP-binding</keyword>
<evidence type="ECO:0000256" key="4">
    <source>
        <dbReference type="ARBA" id="ARBA00022679"/>
    </source>
</evidence>
<dbReference type="PANTHER" id="PTHR43442">
    <property type="entry name" value="GLUCONOKINASE-RELATED"/>
    <property type="match status" value="1"/>
</dbReference>
<name>A0A8H6VGK8_9PEZI</name>
<dbReference type="AlphaFoldDB" id="A0A8H6VGK8"/>
<evidence type="ECO:0000256" key="8">
    <source>
        <dbReference type="ARBA" id="ARBA00048090"/>
    </source>
</evidence>
<keyword evidence="5 9" id="KW-0547">Nucleotide-binding</keyword>
<dbReference type="InterPro" id="IPR006001">
    <property type="entry name" value="Therm_gnt_kin"/>
</dbReference>
<dbReference type="CDD" id="cd02021">
    <property type="entry name" value="GntK"/>
    <property type="match status" value="1"/>
</dbReference>
<comment type="caution">
    <text evidence="11">The sequence shown here is derived from an EMBL/GenBank/DDBJ whole genome shotgun (WGS) entry which is preliminary data.</text>
</comment>
<comment type="similarity">
    <text evidence="2 9">Belongs to the gluconokinase GntK/GntV family.</text>
</comment>
<accession>A0A8H6VGK8</accession>
<evidence type="ECO:0000313" key="11">
    <source>
        <dbReference type="EMBL" id="KAF7187319.1"/>
    </source>
</evidence>
<comment type="pathway">
    <text evidence="1 9">Carbohydrate acid metabolism; D-gluconate degradation.</text>
</comment>
<feature type="region of interest" description="Disordered" evidence="10">
    <location>
        <begin position="1"/>
        <end position="46"/>
    </location>
</feature>
<evidence type="ECO:0000256" key="2">
    <source>
        <dbReference type="ARBA" id="ARBA00008420"/>
    </source>
</evidence>
<evidence type="ECO:0000256" key="1">
    <source>
        <dbReference type="ARBA" id="ARBA00004875"/>
    </source>
</evidence>
<sequence length="228" mass="25555">MTMSQEVKFVPDIPPQQQYLPPTPPSEPSSELAKMTSHTNSSVLSSPSSLHKHIWVITGPAGCGKTSVAEFLHSTYSLPYLEGDTFHTPENVEKMANGHPLTDADRWDWLVLLREEAIKALKTSDGVIVTCSALKRKYRDVMRIAAYHHPEIRVHFVFLKASEAVLMDRVRARQNHYMKDYMVRSQFESLEAPTEEESDVLAVDASGTSKEVQDLALATVEQEMKADA</sequence>
<keyword evidence="4 9" id="KW-0808">Transferase</keyword>
<proteinExistence type="inferred from homology"/>
<gene>
    <name evidence="11" type="ORF">HII31_11407</name>
</gene>
<evidence type="ECO:0000256" key="3">
    <source>
        <dbReference type="ARBA" id="ARBA00012054"/>
    </source>
</evidence>
<dbReference type="GO" id="GO:0005524">
    <property type="term" value="F:ATP binding"/>
    <property type="evidence" value="ECO:0007669"/>
    <property type="project" value="UniProtKB-KW"/>
</dbReference>
<dbReference type="PANTHER" id="PTHR43442:SF3">
    <property type="entry name" value="GLUCONOKINASE-RELATED"/>
    <property type="match status" value="1"/>
</dbReference>
<reference evidence="11" key="1">
    <citation type="submission" date="2020-04" db="EMBL/GenBank/DDBJ databases">
        <title>Draft genome resource of the tomato pathogen Pseudocercospora fuligena.</title>
        <authorList>
            <person name="Zaccaron A."/>
        </authorList>
    </citation>
    <scope>NUCLEOTIDE SEQUENCE</scope>
    <source>
        <strain evidence="11">PF001</strain>
    </source>
</reference>
<dbReference type="UniPathway" id="UPA00792"/>
<dbReference type="GO" id="GO:0005975">
    <property type="term" value="P:carbohydrate metabolic process"/>
    <property type="evidence" value="ECO:0007669"/>
    <property type="project" value="InterPro"/>
</dbReference>
<comment type="catalytic activity">
    <reaction evidence="8 9">
        <text>D-gluconate + ATP = 6-phospho-D-gluconate + ADP + H(+)</text>
        <dbReference type="Rhea" id="RHEA:19433"/>
        <dbReference type="ChEBI" id="CHEBI:15378"/>
        <dbReference type="ChEBI" id="CHEBI:18391"/>
        <dbReference type="ChEBI" id="CHEBI:30616"/>
        <dbReference type="ChEBI" id="CHEBI:58759"/>
        <dbReference type="ChEBI" id="CHEBI:456216"/>
        <dbReference type="EC" id="2.7.1.12"/>
    </reaction>
</comment>
<dbReference type="Gene3D" id="3.40.50.300">
    <property type="entry name" value="P-loop containing nucleotide triphosphate hydrolases"/>
    <property type="match status" value="1"/>
</dbReference>
<keyword evidence="6 9" id="KW-0418">Kinase</keyword>
<dbReference type="GO" id="GO:0046316">
    <property type="term" value="F:gluconokinase activity"/>
    <property type="evidence" value="ECO:0007669"/>
    <property type="project" value="UniProtKB-EC"/>
</dbReference>
<evidence type="ECO:0000313" key="12">
    <source>
        <dbReference type="Proteomes" id="UP000660729"/>
    </source>
</evidence>
<evidence type="ECO:0000256" key="7">
    <source>
        <dbReference type="ARBA" id="ARBA00022840"/>
    </source>
</evidence>
<dbReference type="EMBL" id="JABCIY010000231">
    <property type="protein sequence ID" value="KAF7187319.1"/>
    <property type="molecule type" value="Genomic_DNA"/>
</dbReference>
<dbReference type="NCBIfam" id="TIGR01313">
    <property type="entry name" value="therm_gnt_kin"/>
    <property type="match status" value="1"/>
</dbReference>
<evidence type="ECO:0000256" key="6">
    <source>
        <dbReference type="ARBA" id="ARBA00022777"/>
    </source>
</evidence>
<dbReference type="InterPro" id="IPR027417">
    <property type="entry name" value="P-loop_NTPase"/>
</dbReference>
<protein>
    <recommendedName>
        <fullName evidence="3 9">Gluconokinase</fullName>
        <ecNumber evidence="3 9">2.7.1.12</ecNumber>
    </recommendedName>
</protein>
<keyword evidence="12" id="KW-1185">Reference proteome</keyword>
<dbReference type="SUPFAM" id="SSF52540">
    <property type="entry name" value="P-loop containing nucleoside triphosphate hydrolases"/>
    <property type="match status" value="1"/>
</dbReference>
<dbReference type="OrthoDB" id="275177at2759"/>
<dbReference type="GO" id="GO:0005737">
    <property type="term" value="C:cytoplasm"/>
    <property type="evidence" value="ECO:0007669"/>
    <property type="project" value="TreeGrafter"/>
</dbReference>
<dbReference type="Pfam" id="PF13671">
    <property type="entry name" value="AAA_33"/>
    <property type="match status" value="1"/>
</dbReference>
<feature type="compositionally biased region" description="Low complexity" evidence="10">
    <location>
        <begin position="37"/>
        <end position="46"/>
    </location>
</feature>
<evidence type="ECO:0000256" key="5">
    <source>
        <dbReference type="ARBA" id="ARBA00022741"/>
    </source>
</evidence>
<dbReference type="Proteomes" id="UP000660729">
    <property type="component" value="Unassembled WGS sequence"/>
</dbReference>
<organism evidence="11 12">
    <name type="scientific">Pseudocercospora fuligena</name>
    <dbReference type="NCBI Taxonomy" id="685502"/>
    <lineage>
        <taxon>Eukaryota</taxon>
        <taxon>Fungi</taxon>
        <taxon>Dikarya</taxon>
        <taxon>Ascomycota</taxon>
        <taxon>Pezizomycotina</taxon>
        <taxon>Dothideomycetes</taxon>
        <taxon>Dothideomycetidae</taxon>
        <taxon>Mycosphaerellales</taxon>
        <taxon>Mycosphaerellaceae</taxon>
        <taxon>Pseudocercospora</taxon>
    </lineage>
</organism>
<dbReference type="EC" id="2.7.1.12" evidence="3 9"/>
<evidence type="ECO:0000256" key="10">
    <source>
        <dbReference type="SAM" id="MobiDB-lite"/>
    </source>
</evidence>